<feature type="compositionally biased region" description="Polar residues" evidence="2">
    <location>
        <begin position="59"/>
        <end position="83"/>
    </location>
</feature>
<dbReference type="InterPro" id="IPR036638">
    <property type="entry name" value="HLH_DNA-bd_sf"/>
</dbReference>
<dbReference type="AlphaFoldDB" id="A0A507BMW0"/>
<feature type="compositionally biased region" description="Polar residues" evidence="2">
    <location>
        <begin position="183"/>
        <end position="196"/>
    </location>
</feature>
<feature type="region of interest" description="Disordered" evidence="2">
    <location>
        <begin position="116"/>
        <end position="162"/>
    </location>
</feature>
<feature type="region of interest" description="Disordered" evidence="2">
    <location>
        <begin position="341"/>
        <end position="406"/>
    </location>
</feature>
<feature type="coiled-coil region" evidence="1">
    <location>
        <begin position="462"/>
        <end position="489"/>
    </location>
</feature>
<dbReference type="OrthoDB" id="2133190at2759"/>
<gene>
    <name evidence="4" type="ORF">E0L32_011464</name>
</gene>
<evidence type="ECO:0000259" key="3">
    <source>
        <dbReference type="PROSITE" id="PS50888"/>
    </source>
</evidence>
<dbReference type="SMART" id="SM00353">
    <property type="entry name" value="HLH"/>
    <property type="match status" value="1"/>
</dbReference>
<reference evidence="4 5" key="1">
    <citation type="submission" date="2019-06" db="EMBL/GenBank/DDBJ databases">
        <title>Draft genome sequence of the filamentous fungus Phialemoniopsis curvata isolated from diesel fuel.</title>
        <authorList>
            <person name="Varaljay V.A."/>
            <person name="Lyon W.J."/>
            <person name="Crouch A.L."/>
            <person name="Drake C.E."/>
            <person name="Hollomon J.M."/>
            <person name="Nadeau L.J."/>
            <person name="Nunn H.S."/>
            <person name="Stevenson B.S."/>
            <person name="Bojanowski C.L."/>
            <person name="Crookes-Goodson W.J."/>
        </authorList>
    </citation>
    <scope>NUCLEOTIDE SEQUENCE [LARGE SCALE GENOMIC DNA]</scope>
    <source>
        <strain evidence="4 5">D216</strain>
    </source>
</reference>
<dbReference type="InParanoid" id="A0A507BMW0"/>
<evidence type="ECO:0000256" key="1">
    <source>
        <dbReference type="SAM" id="Coils"/>
    </source>
</evidence>
<dbReference type="PROSITE" id="PS50888">
    <property type="entry name" value="BHLH"/>
    <property type="match status" value="1"/>
</dbReference>
<feature type="compositionally biased region" description="Polar residues" evidence="2">
    <location>
        <begin position="366"/>
        <end position="381"/>
    </location>
</feature>
<dbReference type="InterPro" id="IPR052099">
    <property type="entry name" value="Regulatory_TF_Diverse"/>
</dbReference>
<dbReference type="SUPFAM" id="SSF47459">
    <property type="entry name" value="HLH, helix-loop-helix DNA-binding domain"/>
    <property type="match status" value="1"/>
</dbReference>
<feature type="compositionally biased region" description="Low complexity" evidence="2">
    <location>
        <begin position="204"/>
        <end position="223"/>
    </location>
</feature>
<dbReference type="Pfam" id="PF00010">
    <property type="entry name" value="HLH"/>
    <property type="match status" value="1"/>
</dbReference>
<dbReference type="PANTHER" id="PTHR47336:SF2">
    <property type="entry name" value="TRANSCRIPTION FACTOR HMS1-RELATED"/>
    <property type="match status" value="1"/>
</dbReference>
<comment type="caution">
    <text evidence="4">The sequence shown here is derived from an EMBL/GenBank/DDBJ whole genome shotgun (WGS) entry which is preliminary data.</text>
</comment>
<dbReference type="GeneID" id="41978911"/>
<name>A0A507BMW0_9PEZI</name>
<keyword evidence="1" id="KW-0175">Coiled coil</keyword>
<feature type="region of interest" description="Disordered" evidence="2">
    <location>
        <begin position="59"/>
        <end position="86"/>
    </location>
</feature>
<dbReference type="Gene3D" id="4.10.280.10">
    <property type="entry name" value="Helix-loop-helix DNA-binding domain"/>
    <property type="match status" value="1"/>
</dbReference>
<dbReference type="STRING" id="1093900.A0A507BMW0"/>
<evidence type="ECO:0000313" key="5">
    <source>
        <dbReference type="Proteomes" id="UP000319257"/>
    </source>
</evidence>
<feature type="region of interest" description="Disordered" evidence="2">
    <location>
        <begin position="427"/>
        <end position="452"/>
    </location>
</feature>
<evidence type="ECO:0000313" key="4">
    <source>
        <dbReference type="EMBL" id="TPX18849.1"/>
    </source>
</evidence>
<dbReference type="GO" id="GO:0046983">
    <property type="term" value="F:protein dimerization activity"/>
    <property type="evidence" value="ECO:0007669"/>
    <property type="project" value="InterPro"/>
</dbReference>
<feature type="domain" description="BHLH" evidence="3">
    <location>
        <begin position="396"/>
        <end position="465"/>
    </location>
</feature>
<organism evidence="4 5">
    <name type="scientific">Thyridium curvatum</name>
    <dbReference type="NCBI Taxonomy" id="1093900"/>
    <lineage>
        <taxon>Eukaryota</taxon>
        <taxon>Fungi</taxon>
        <taxon>Dikarya</taxon>
        <taxon>Ascomycota</taxon>
        <taxon>Pezizomycotina</taxon>
        <taxon>Sordariomycetes</taxon>
        <taxon>Sordariomycetidae</taxon>
        <taxon>Thyridiales</taxon>
        <taxon>Thyridiaceae</taxon>
        <taxon>Thyridium</taxon>
    </lineage>
</organism>
<dbReference type="RefSeq" id="XP_031000560.1">
    <property type="nucleotide sequence ID" value="XM_031134196.1"/>
</dbReference>
<feature type="region of interest" description="Disordered" evidence="2">
    <location>
        <begin position="176"/>
        <end position="234"/>
    </location>
</feature>
<accession>A0A507BMW0</accession>
<feature type="compositionally biased region" description="Low complexity" evidence="2">
    <location>
        <begin position="116"/>
        <end position="126"/>
    </location>
</feature>
<proteinExistence type="predicted"/>
<keyword evidence="5" id="KW-1185">Reference proteome</keyword>
<dbReference type="EMBL" id="SKBQ01000107">
    <property type="protein sequence ID" value="TPX18849.1"/>
    <property type="molecule type" value="Genomic_DNA"/>
</dbReference>
<dbReference type="Proteomes" id="UP000319257">
    <property type="component" value="Unassembled WGS sequence"/>
</dbReference>
<evidence type="ECO:0000256" key="2">
    <source>
        <dbReference type="SAM" id="MobiDB-lite"/>
    </source>
</evidence>
<dbReference type="PANTHER" id="PTHR47336">
    <property type="entry name" value="TRANSCRIPTION FACTOR HMS1-RELATED"/>
    <property type="match status" value="1"/>
</dbReference>
<sequence length="514" mass="55768">MSVSEPPFDLIPAGFGVVPTPRSVLQKIGSITPRQPPRRNAQVTMDPNLLRQMQYFSVPNNQTSNRSDQSVDPAGSSSTQPTSLWDPLALNVDGTLAGSSTIPSNFSFGNYPQSTAPTTPSFSASTLGHPLYGQAPRPILPTRTPRSRDGRERKRSKLSTESTPFDSVDYWLQFDGNQDPVADSSSAEPSVSNMSNPHKRSRTAASQQASNPPAAAGSSSNAPLKAEESADDTALEKALSDEDDLFSMSLADQMSKIESMPPADIPQREGLYSTPLSWEKPQMGLRFDSLMGLQPPSLNEAEQRRLIAIAMNSGSSMGGLGSDIPFSFGAAYPPNFSSGFGSMGMDQITDMAPHPKPEPPEDSDQNAEGSSSRAQASSAKPSASDKGKEKALPIPGDRTAHNDIERKYRTNLKDKISELRDAVPALRTIPENSVDDGDSSNNPSRAPKVSKGTVLTKATEYIHYLEKKNKAIMQQHQELSRRLQAFEQLLNATARPSYQMPMYSRTLFDPRAFC</sequence>
<protein>
    <recommendedName>
        <fullName evidence="3">BHLH domain-containing protein</fullName>
    </recommendedName>
</protein>
<dbReference type="InterPro" id="IPR011598">
    <property type="entry name" value="bHLH_dom"/>
</dbReference>